<dbReference type="EMBL" id="MFKW01000030">
    <property type="protein sequence ID" value="OGG51355.1"/>
    <property type="molecule type" value="Genomic_DNA"/>
</dbReference>
<evidence type="ECO:0000313" key="1">
    <source>
        <dbReference type="EMBL" id="OGG51355.1"/>
    </source>
</evidence>
<comment type="caution">
    <text evidence="1">The sequence shown here is derived from an EMBL/GenBank/DDBJ whole genome shotgun (WGS) entry which is preliminary data.</text>
</comment>
<sequence length="78" mass="8886">MRLISKSQFLSYLTCPKCGLKNVKHIMYGLPADPLDVRDDVILGGCCVDDDSPNWHCEDCQWEWGHGTGRYAEPENKE</sequence>
<gene>
    <name evidence="1" type="ORF">A2704_03785</name>
</gene>
<proteinExistence type="predicted"/>
<dbReference type="AlphaFoldDB" id="A0A1F6CQE6"/>
<dbReference type="Proteomes" id="UP000176445">
    <property type="component" value="Unassembled WGS sequence"/>
</dbReference>
<organism evidence="1 2">
    <name type="scientific">Candidatus Kaiserbacteria bacterium RIFCSPHIGHO2_01_FULL_54_36b</name>
    <dbReference type="NCBI Taxonomy" id="1798483"/>
    <lineage>
        <taxon>Bacteria</taxon>
        <taxon>Candidatus Kaiseribacteriota</taxon>
    </lineage>
</organism>
<reference evidence="1 2" key="1">
    <citation type="journal article" date="2016" name="Nat. Commun.">
        <title>Thousands of microbial genomes shed light on interconnected biogeochemical processes in an aquifer system.</title>
        <authorList>
            <person name="Anantharaman K."/>
            <person name="Brown C.T."/>
            <person name="Hug L.A."/>
            <person name="Sharon I."/>
            <person name="Castelle C.J."/>
            <person name="Probst A.J."/>
            <person name="Thomas B.C."/>
            <person name="Singh A."/>
            <person name="Wilkins M.J."/>
            <person name="Karaoz U."/>
            <person name="Brodie E.L."/>
            <person name="Williams K.H."/>
            <person name="Hubbard S.S."/>
            <person name="Banfield J.F."/>
        </authorList>
    </citation>
    <scope>NUCLEOTIDE SEQUENCE [LARGE SCALE GENOMIC DNA]</scope>
</reference>
<accession>A0A1F6CQE6</accession>
<protein>
    <submittedName>
        <fullName evidence="1">Uncharacterized protein</fullName>
    </submittedName>
</protein>
<evidence type="ECO:0000313" key="2">
    <source>
        <dbReference type="Proteomes" id="UP000176445"/>
    </source>
</evidence>
<name>A0A1F6CQE6_9BACT</name>